<feature type="region of interest" description="Disordered" evidence="1">
    <location>
        <begin position="1"/>
        <end position="113"/>
    </location>
</feature>
<dbReference type="InterPro" id="IPR026133">
    <property type="entry name" value="Tastin"/>
</dbReference>
<feature type="compositionally biased region" description="Pro residues" evidence="1">
    <location>
        <begin position="644"/>
        <end position="654"/>
    </location>
</feature>
<organism evidence="2 3">
    <name type="scientific">Sapajus apella</name>
    <name type="common">Brown-capped capuchin</name>
    <name type="synonym">Cebus apella</name>
    <dbReference type="NCBI Taxonomy" id="9515"/>
    <lineage>
        <taxon>Eukaryota</taxon>
        <taxon>Metazoa</taxon>
        <taxon>Chordata</taxon>
        <taxon>Craniata</taxon>
        <taxon>Vertebrata</taxon>
        <taxon>Euteleostomi</taxon>
        <taxon>Mammalia</taxon>
        <taxon>Eutheria</taxon>
        <taxon>Euarchontoglires</taxon>
        <taxon>Primates</taxon>
        <taxon>Haplorrhini</taxon>
        <taxon>Platyrrhini</taxon>
        <taxon>Cebidae</taxon>
        <taxon>Cebinae</taxon>
        <taxon>Sapajus</taxon>
    </lineage>
</organism>
<dbReference type="Proteomes" id="UP000504640">
    <property type="component" value="Unplaced"/>
</dbReference>
<accession>A0A6J3J6Y9</accession>
<reference evidence="3" key="1">
    <citation type="submission" date="2025-08" db="UniProtKB">
        <authorList>
            <consortium name="RefSeq"/>
        </authorList>
    </citation>
    <scope>IDENTIFICATION</scope>
    <source>
        <tissue evidence="3">Blood</tissue>
    </source>
</reference>
<dbReference type="PANTHER" id="PTHR15289:SF3">
    <property type="entry name" value="TASTIN"/>
    <property type="match status" value="1"/>
</dbReference>
<feature type="compositionally biased region" description="Pro residues" evidence="1">
    <location>
        <begin position="611"/>
        <end position="621"/>
    </location>
</feature>
<feature type="compositionally biased region" description="Pro residues" evidence="1">
    <location>
        <begin position="579"/>
        <end position="589"/>
    </location>
</feature>
<sequence length="906" mass="96808">MTTLQATKDPLLRGVSPTPSKIPVRSQRRMPLPTVTSCALDQENQDPRRWVQKPPLNIQHHHVDSAGPRPKARHQAETSQRLVGTTQHRNPLEELRPSPGGQNVGPEPPAQTEAPGAIEFVADPAALATILSGEGVKSCHLGRQPSLAKRVLIRGNQGRTTQRGQGVRASAYLAPRTPTHRLDPARASCFSRLEGPGPRGQTLCPQRLQALISPSGPSFHPSTRPSFQELRREAAGSSRTSVSQASGLLLETPVQPAFSLPKGEHEVVTHSDEGSVSSLGLAQRVPLRKKQEMTHGKDSLDYHLMSSPAPVSQRLPGHTVPCPSPFGRAQRVPSPGPPSLKSCSVLRHLTLQPKTRFTHVPSTPRVQQAQWLSGVSPQSCSEDPALPWEQVAVRLFEQESSIRSLEGSGKPPVATPSGSYSNRTPSLQEVKMQRIGILQQLLRQEVEGLVGAQCVPLNGGSSLDMVNLQPLLTEISRTLNATEHNSGTSYLPGLLQHSGLLEPCLPEDCREPQPCPPAEPGPPEACCRSEPEKPGPSLQAQLEVPESCPAAKPRPPEATCRSESETSEPFSQEQLEVPEPCPPAEPGPPESGRSEPETSEPFSQGQLEVPEPCPPAEPRPPGSCCRSEPEIAEPSPQEQLEVPEPCPPVEPGPLQPSTQGQAGPPGPCPRVQLGASEPCSLEHRSPESSLPPCCSQWAPATTSLIFSSQHPLCASPPICSLQSLRPPAGQAGKELAGKECEHGRSSSHCELCPCPTPTPAPGNPMLPLLPYLPPCPSLALPQEAGRSCTSSLLLPNGLVLGGGGGEERTCWKYRTPEPPLNSPWPSGPSSLAPRTLALRQRLKACLTAIHCFHEARLDDECAFYTSRAPPSGPTRVCTNPVATLLEWQEALCFIPVGSAAPQGSPS</sequence>
<feature type="compositionally biased region" description="Polar residues" evidence="1">
    <location>
        <begin position="77"/>
        <end position="89"/>
    </location>
</feature>
<feature type="compositionally biased region" description="Pro residues" evidence="1">
    <location>
        <begin position="513"/>
        <end position="523"/>
    </location>
</feature>
<gene>
    <name evidence="3" type="primary">TROAP</name>
</gene>
<dbReference type="PANTHER" id="PTHR15289">
    <property type="entry name" value="TASTIN"/>
    <property type="match status" value="1"/>
</dbReference>
<evidence type="ECO:0000313" key="2">
    <source>
        <dbReference type="Proteomes" id="UP000504640"/>
    </source>
</evidence>
<evidence type="ECO:0000313" key="3">
    <source>
        <dbReference type="RefSeq" id="XP_032150313.1"/>
    </source>
</evidence>
<dbReference type="GeneID" id="116562283"/>
<dbReference type="CTD" id="10024"/>
<evidence type="ECO:0000256" key="1">
    <source>
        <dbReference type="SAM" id="MobiDB-lite"/>
    </source>
</evidence>
<keyword evidence="2" id="KW-1185">Reference proteome</keyword>
<protein>
    <submittedName>
        <fullName evidence="3">Tastin isoform X1</fullName>
    </submittedName>
</protein>
<feature type="region of interest" description="Disordered" evidence="1">
    <location>
        <begin position="509"/>
        <end position="673"/>
    </location>
</feature>
<feature type="region of interest" description="Disordered" evidence="1">
    <location>
        <begin position="402"/>
        <end position="425"/>
    </location>
</feature>
<dbReference type="AlphaFoldDB" id="A0A6J3J6Y9"/>
<feature type="compositionally biased region" description="Polar residues" evidence="1">
    <location>
        <begin position="416"/>
        <end position="425"/>
    </location>
</feature>
<name>A0A6J3J6Y9_SAPAP</name>
<dbReference type="RefSeq" id="XP_032150313.1">
    <property type="nucleotide sequence ID" value="XM_032294422.1"/>
</dbReference>
<feature type="region of interest" description="Disordered" evidence="1">
    <location>
        <begin position="301"/>
        <end position="341"/>
    </location>
</feature>
<proteinExistence type="predicted"/>
<feature type="region of interest" description="Disordered" evidence="1">
    <location>
        <begin position="213"/>
        <end position="244"/>
    </location>
</feature>